<dbReference type="AlphaFoldDB" id="A0AAN8IZD8"/>
<sequence length="91" mass="9646">DKKEEAKGSGGWVKSGSSASTASENRPLPNAGRWSMSSGPPPNASRERENAIKAVVANSAQNPTPAPIIREKEPEAPKPGKYVPPSLRNRN</sequence>
<dbReference type="EMBL" id="WIXE01019067">
    <property type="protein sequence ID" value="KAK5970384.1"/>
    <property type="molecule type" value="Genomic_DNA"/>
</dbReference>
<feature type="compositionally biased region" description="Basic and acidic residues" evidence="1">
    <location>
        <begin position="69"/>
        <end position="78"/>
    </location>
</feature>
<dbReference type="Proteomes" id="UP001331761">
    <property type="component" value="Unassembled WGS sequence"/>
</dbReference>
<keyword evidence="3" id="KW-1185">Reference proteome</keyword>
<reference evidence="2 3" key="1">
    <citation type="submission" date="2019-10" db="EMBL/GenBank/DDBJ databases">
        <title>Assembly and Annotation for the nematode Trichostrongylus colubriformis.</title>
        <authorList>
            <person name="Martin J."/>
        </authorList>
    </citation>
    <scope>NUCLEOTIDE SEQUENCE [LARGE SCALE GENOMIC DNA]</scope>
    <source>
        <strain evidence="2">G859</strain>
        <tissue evidence="2">Whole worm</tissue>
    </source>
</reference>
<proteinExistence type="predicted"/>
<gene>
    <name evidence="2" type="ORF">GCK32_020666</name>
</gene>
<evidence type="ECO:0000313" key="3">
    <source>
        <dbReference type="Proteomes" id="UP001331761"/>
    </source>
</evidence>
<protein>
    <submittedName>
        <fullName evidence="2">Uncharacterized protein</fullName>
    </submittedName>
</protein>
<feature type="region of interest" description="Disordered" evidence="1">
    <location>
        <begin position="1"/>
        <end position="91"/>
    </location>
</feature>
<evidence type="ECO:0000256" key="1">
    <source>
        <dbReference type="SAM" id="MobiDB-lite"/>
    </source>
</evidence>
<comment type="caution">
    <text evidence="2">The sequence shown here is derived from an EMBL/GenBank/DDBJ whole genome shotgun (WGS) entry which is preliminary data.</text>
</comment>
<feature type="non-terminal residue" evidence="2">
    <location>
        <position position="1"/>
    </location>
</feature>
<name>A0AAN8IZD8_TRICO</name>
<accession>A0AAN8IZD8</accession>
<organism evidence="2 3">
    <name type="scientific">Trichostrongylus colubriformis</name>
    <name type="common">Black scour worm</name>
    <dbReference type="NCBI Taxonomy" id="6319"/>
    <lineage>
        <taxon>Eukaryota</taxon>
        <taxon>Metazoa</taxon>
        <taxon>Ecdysozoa</taxon>
        <taxon>Nematoda</taxon>
        <taxon>Chromadorea</taxon>
        <taxon>Rhabditida</taxon>
        <taxon>Rhabditina</taxon>
        <taxon>Rhabditomorpha</taxon>
        <taxon>Strongyloidea</taxon>
        <taxon>Trichostrongylidae</taxon>
        <taxon>Trichostrongylus</taxon>
    </lineage>
</organism>
<evidence type="ECO:0000313" key="2">
    <source>
        <dbReference type="EMBL" id="KAK5970384.1"/>
    </source>
</evidence>